<comment type="caution">
    <text evidence="2">The sequence shown here is derived from an EMBL/GenBank/DDBJ whole genome shotgun (WGS) entry which is preliminary data.</text>
</comment>
<reference evidence="1 4" key="2">
    <citation type="submission" date="2020-08" db="EMBL/GenBank/DDBJ databases">
        <title>Sequencing the genomes of 1000 actinobacteria strains.</title>
        <authorList>
            <person name="Klenk H.-P."/>
        </authorList>
    </citation>
    <scope>NUCLEOTIDE SEQUENCE [LARGE SCALE GENOMIC DNA]</scope>
    <source>
        <strain evidence="1 4">DSM 15626</strain>
    </source>
</reference>
<gene>
    <name evidence="1" type="ORF">HNR71_001585</name>
    <name evidence="2" type="ORF">HPO96_32345</name>
</gene>
<protein>
    <recommendedName>
        <fullName evidence="5">Cellulase (Glycosyl hydrolase family 5)</fullName>
    </recommendedName>
</protein>
<dbReference type="RefSeq" id="WP_171678210.1">
    <property type="nucleotide sequence ID" value="NZ_BAAAGT010000001.1"/>
</dbReference>
<dbReference type="EMBL" id="JABJRC010000010">
    <property type="protein sequence ID" value="NOL44952.1"/>
    <property type="molecule type" value="Genomic_DNA"/>
</dbReference>
<dbReference type="AlphaFoldDB" id="A0A7Y4L7T7"/>
<evidence type="ECO:0000313" key="3">
    <source>
        <dbReference type="Proteomes" id="UP000534306"/>
    </source>
</evidence>
<dbReference type="Gene3D" id="3.20.20.80">
    <property type="entry name" value="Glycosidases"/>
    <property type="match status" value="1"/>
</dbReference>
<dbReference type="Proteomes" id="UP000534306">
    <property type="component" value="Unassembled WGS sequence"/>
</dbReference>
<evidence type="ECO:0000313" key="1">
    <source>
        <dbReference type="EMBL" id="MBB6565948.1"/>
    </source>
</evidence>
<evidence type="ECO:0000313" key="4">
    <source>
        <dbReference type="Proteomes" id="UP000553957"/>
    </source>
</evidence>
<dbReference type="EMBL" id="JACHKF010000001">
    <property type="protein sequence ID" value="MBB6565948.1"/>
    <property type="molecule type" value="Genomic_DNA"/>
</dbReference>
<reference evidence="2 3" key="1">
    <citation type="submission" date="2020-05" db="EMBL/GenBank/DDBJ databases">
        <title>Genome sequence of Kribbella sandramycini ATCC 39419.</title>
        <authorList>
            <person name="Maclea K.S."/>
            <person name="Fair J.L."/>
        </authorList>
    </citation>
    <scope>NUCLEOTIDE SEQUENCE [LARGE SCALE GENOMIC DNA]</scope>
    <source>
        <strain evidence="2 3">ATCC 39419</strain>
    </source>
</reference>
<dbReference type="SUPFAM" id="SSF51445">
    <property type="entry name" value="(Trans)glycosidases"/>
    <property type="match status" value="1"/>
</dbReference>
<sequence>MKPLVVSDINPRYFTAGDRAVYLTGSHIWNNLHDGMGPGSAPDEPERFDYDGYLGFLTEHGHNFIRLWRWEQFKSQAAGGDYHLNMAPQPWPRTGPELAKDGKPKFDLEQFDPVFFDRLRDRVLAARDVGIYVAVMLFEGFGLHLTPSPDNVEGHPFHPDSNVNGVGISSIVDYQVLPLDPHVRELQEAYIRQVVDTVHDLPNVLYEVANESSGADGDRVVFPDGSTIETPIGDSTQWQYWVIDVVKRYEQEMGYDAHPIGMTMQYPVPDQTKVNDVLFDSPADWISPGFDDQQFTGRWYTDPPADDVRKVVIADTDHFAPGMGDALWAWKSFVRGQHPILMDFGIIDGVEPVGDGYHTFEAGRYAMGDTLRFSERIDLLRSTPRGDLSSTGYALANPGTEYLALQPDEGPFTLALEAGTYDVEWFSVTPRETVHADELTVPATAAIDFAAPFDATPAVLLLTSRAGANSH</sequence>
<dbReference type="Proteomes" id="UP000553957">
    <property type="component" value="Unassembled WGS sequence"/>
</dbReference>
<organism evidence="2 3">
    <name type="scientific">Kribbella sandramycini</name>
    <dbReference type="NCBI Taxonomy" id="60450"/>
    <lineage>
        <taxon>Bacteria</taxon>
        <taxon>Bacillati</taxon>
        <taxon>Actinomycetota</taxon>
        <taxon>Actinomycetes</taxon>
        <taxon>Propionibacteriales</taxon>
        <taxon>Kribbellaceae</taxon>
        <taxon>Kribbella</taxon>
    </lineage>
</organism>
<evidence type="ECO:0008006" key="5">
    <source>
        <dbReference type="Google" id="ProtNLM"/>
    </source>
</evidence>
<name>A0A7Y4L7T7_9ACTN</name>
<accession>A0A7Y4L7T7</accession>
<evidence type="ECO:0000313" key="2">
    <source>
        <dbReference type="EMBL" id="NOL44952.1"/>
    </source>
</evidence>
<proteinExistence type="predicted"/>
<keyword evidence="3" id="KW-1185">Reference proteome</keyword>
<dbReference type="InterPro" id="IPR017853">
    <property type="entry name" value="GH"/>
</dbReference>